<dbReference type="AlphaFoldDB" id="A0A9J6PGK1"/>
<dbReference type="SUPFAM" id="SSF54909">
    <property type="entry name" value="Dimeric alpha+beta barrel"/>
    <property type="match status" value="1"/>
</dbReference>
<evidence type="ECO:0000313" key="1">
    <source>
        <dbReference type="EMBL" id="MCP1336931.1"/>
    </source>
</evidence>
<dbReference type="Proteomes" id="UP001055804">
    <property type="component" value="Unassembled WGS sequence"/>
</dbReference>
<comment type="caution">
    <text evidence="1">The sequence shown here is derived from an EMBL/GenBank/DDBJ whole genome shotgun (WGS) entry which is preliminary data.</text>
</comment>
<evidence type="ECO:0000313" key="2">
    <source>
        <dbReference type="Proteomes" id="UP001055804"/>
    </source>
</evidence>
<reference evidence="1" key="1">
    <citation type="submission" date="2022-06" db="EMBL/GenBank/DDBJ databases">
        <title>Isolation and Genomics of Futiania mangrovii gen. nov., sp. nov., a Rare and Metabolically-versatile member in the Class Alphaproteobacteria.</title>
        <authorList>
            <person name="Liu L."/>
            <person name="Huang W.-C."/>
            <person name="Pan J."/>
            <person name="Li J."/>
            <person name="Huang Y."/>
            <person name="Du H."/>
            <person name="Liu Y."/>
            <person name="Li M."/>
        </authorList>
    </citation>
    <scope>NUCLEOTIDE SEQUENCE</scope>
    <source>
        <strain evidence="1">FT118</strain>
    </source>
</reference>
<keyword evidence="2" id="KW-1185">Reference proteome</keyword>
<dbReference type="EMBL" id="JAMZFT010000002">
    <property type="protein sequence ID" value="MCP1336931.1"/>
    <property type="molecule type" value="Genomic_DNA"/>
</dbReference>
<organism evidence="1 2">
    <name type="scientific">Futiania mangrovi</name>
    <dbReference type="NCBI Taxonomy" id="2959716"/>
    <lineage>
        <taxon>Bacteria</taxon>
        <taxon>Pseudomonadati</taxon>
        <taxon>Pseudomonadota</taxon>
        <taxon>Alphaproteobacteria</taxon>
        <taxon>Futianiales</taxon>
        <taxon>Futianiaceae</taxon>
        <taxon>Futiania</taxon>
    </lineage>
</organism>
<name>A0A9J6PGK1_9PROT</name>
<proteinExistence type="predicted"/>
<sequence length="235" mass="25239">MAIGGKGMLVICTDIPGEQEAEFNLWYDREHTEERVAIPGFAGARRWVLESGDGPKYLALYETETFDVLSSAPYKAALAGQTEWSKSVMAHFRNVKRTLGRITQTAGIGQGGVVTQLRLRPKAGAEESLREALAAAMETLTAQPGIVSAFLLESDPELSKPLPEQVAAGGDDGSNHDWLLYVESTTAQAGADAFAAHLADADLAQAGAGVRARGIYRLLWGLTRDELAREGRVPD</sequence>
<dbReference type="RefSeq" id="WP_269332873.1">
    <property type="nucleotide sequence ID" value="NZ_JAMZFT010000002.1"/>
</dbReference>
<dbReference type="InterPro" id="IPR011008">
    <property type="entry name" value="Dimeric_a/b-barrel"/>
</dbReference>
<gene>
    <name evidence="1" type="ORF">NJQ99_10965</name>
</gene>
<protein>
    <submittedName>
        <fullName evidence="1">Uncharacterized protein</fullName>
    </submittedName>
</protein>
<accession>A0A9J6PGK1</accession>